<feature type="transmembrane region" description="Helical" evidence="1">
    <location>
        <begin position="33"/>
        <end position="60"/>
    </location>
</feature>
<dbReference type="Proteomes" id="UP000326532">
    <property type="component" value="Unassembled WGS sequence"/>
</dbReference>
<dbReference type="AlphaFoldDB" id="A0A5N6E1E7"/>
<evidence type="ECO:0000313" key="3">
    <source>
        <dbReference type="Proteomes" id="UP000326532"/>
    </source>
</evidence>
<keyword evidence="1" id="KW-1133">Transmembrane helix</keyword>
<keyword evidence="3" id="KW-1185">Reference proteome</keyword>
<dbReference type="EMBL" id="ML734939">
    <property type="protein sequence ID" value="KAB8211341.1"/>
    <property type="molecule type" value="Genomic_DNA"/>
</dbReference>
<evidence type="ECO:0000256" key="1">
    <source>
        <dbReference type="SAM" id="Phobius"/>
    </source>
</evidence>
<accession>A0A5N6E1E7</accession>
<name>A0A5N6E1E7_ASPPA</name>
<sequence length="62" mass="6950">MVGVVAAELSAAGVLIRGLLQSHLMLNPSLAGFFIRLFFFINLFLFLFLLFFLCVCMLHLSL</sequence>
<keyword evidence="1" id="KW-0472">Membrane</keyword>
<keyword evidence="1" id="KW-0812">Transmembrane</keyword>
<dbReference type="VEuPathDB" id="FungiDB:BDV34DRAFT_108832"/>
<evidence type="ECO:0000313" key="2">
    <source>
        <dbReference type="EMBL" id="KAB8211341.1"/>
    </source>
</evidence>
<proteinExistence type="predicted"/>
<organism evidence="2 3">
    <name type="scientific">Aspergillus parasiticus</name>
    <dbReference type="NCBI Taxonomy" id="5067"/>
    <lineage>
        <taxon>Eukaryota</taxon>
        <taxon>Fungi</taxon>
        <taxon>Dikarya</taxon>
        <taxon>Ascomycota</taxon>
        <taxon>Pezizomycotina</taxon>
        <taxon>Eurotiomycetes</taxon>
        <taxon>Eurotiomycetidae</taxon>
        <taxon>Eurotiales</taxon>
        <taxon>Aspergillaceae</taxon>
        <taxon>Aspergillus</taxon>
        <taxon>Aspergillus subgen. Circumdati</taxon>
    </lineage>
</organism>
<reference evidence="2 3" key="1">
    <citation type="submission" date="2019-04" db="EMBL/GenBank/DDBJ databases">
        <title>Fungal friends and foes A comparative genomics study of 23 Aspergillus species from section Flavi.</title>
        <authorList>
            <consortium name="DOE Joint Genome Institute"/>
            <person name="Kjaerbolling I."/>
            <person name="Vesth T.C."/>
            <person name="Frisvad J.C."/>
            <person name="Nybo J.L."/>
            <person name="Theobald S."/>
            <person name="Kildgaard S."/>
            <person name="Petersen T.I."/>
            <person name="Kuo A."/>
            <person name="Sato A."/>
            <person name="Lyhne E.K."/>
            <person name="Kogle M.E."/>
            <person name="Wiebenga A."/>
            <person name="Kun R.S."/>
            <person name="Lubbers R.J."/>
            <person name="Makela M.R."/>
            <person name="Barry K."/>
            <person name="Chovatia M."/>
            <person name="Clum A."/>
            <person name="Daum C."/>
            <person name="Haridas S."/>
            <person name="He G."/>
            <person name="LaButti K."/>
            <person name="Lipzen A."/>
            <person name="Mondo S."/>
            <person name="Pangilinan J."/>
            <person name="Riley R."/>
            <person name="Salamov A."/>
            <person name="Simmons B.A."/>
            <person name="Magnuson J.K."/>
            <person name="Henrissat B."/>
            <person name="Mortensen U.H."/>
            <person name="Larsen T.O."/>
            <person name="De vries R.P."/>
            <person name="Grigoriev I.V."/>
            <person name="Machida M."/>
            <person name="Baker S.E."/>
            <person name="Andersen M.R."/>
        </authorList>
    </citation>
    <scope>NUCLEOTIDE SEQUENCE [LARGE SCALE GENOMIC DNA]</scope>
    <source>
        <strain evidence="2 3">CBS 117618</strain>
    </source>
</reference>
<protein>
    <submittedName>
        <fullName evidence="2">Uncharacterized protein</fullName>
    </submittedName>
</protein>
<gene>
    <name evidence="2" type="ORF">BDV34DRAFT_108832</name>
</gene>